<dbReference type="AlphaFoldDB" id="A0A182JF57"/>
<evidence type="ECO:0000256" key="1">
    <source>
        <dbReference type="SAM" id="MobiDB-lite"/>
    </source>
</evidence>
<sequence length="173" mass="18733">MAPMVRISREWDVAGGVGGTGCHTLVVEQDRAGVDDALVDDRHGVHGVDDRSVDGVDERGRVDDGLVDDRGGVDDRDGLNDRGVVDGDDRGVVDGDGLDDRGVVHDVPRNWVDRELRRKFRNDPGSFGGHLRRRVAHGNRGSVDQRSRVHDGRGHDESWGGSGDSQNGGKNEL</sequence>
<dbReference type="VEuPathDB" id="VectorBase:AATE016933"/>
<reference evidence="2" key="1">
    <citation type="submission" date="2022-08" db="UniProtKB">
        <authorList>
            <consortium name="EnsemblMetazoa"/>
        </authorList>
    </citation>
    <scope>IDENTIFICATION</scope>
    <source>
        <strain evidence="2">EBRO</strain>
    </source>
</reference>
<dbReference type="EnsemblMetazoa" id="AATE016933-RA">
    <property type="protein sequence ID" value="AATE016933-PA.1"/>
    <property type="gene ID" value="AATE016933"/>
</dbReference>
<feature type="region of interest" description="Disordered" evidence="1">
    <location>
        <begin position="45"/>
        <end position="101"/>
    </location>
</feature>
<protein>
    <submittedName>
        <fullName evidence="2">Uncharacterized protein</fullName>
    </submittedName>
</protein>
<organism evidence="2">
    <name type="scientific">Anopheles atroparvus</name>
    <name type="common">European mosquito</name>
    <dbReference type="NCBI Taxonomy" id="41427"/>
    <lineage>
        <taxon>Eukaryota</taxon>
        <taxon>Metazoa</taxon>
        <taxon>Ecdysozoa</taxon>
        <taxon>Arthropoda</taxon>
        <taxon>Hexapoda</taxon>
        <taxon>Insecta</taxon>
        <taxon>Pterygota</taxon>
        <taxon>Neoptera</taxon>
        <taxon>Endopterygota</taxon>
        <taxon>Diptera</taxon>
        <taxon>Nematocera</taxon>
        <taxon>Culicoidea</taxon>
        <taxon>Culicidae</taxon>
        <taxon>Anophelinae</taxon>
        <taxon>Anopheles</taxon>
    </lineage>
</organism>
<accession>A0A182JF57</accession>
<feature type="compositionally biased region" description="Basic and acidic residues" evidence="1">
    <location>
        <begin position="143"/>
        <end position="158"/>
    </location>
</feature>
<proteinExistence type="predicted"/>
<feature type="region of interest" description="Disordered" evidence="1">
    <location>
        <begin position="122"/>
        <end position="173"/>
    </location>
</feature>
<evidence type="ECO:0000313" key="2">
    <source>
        <dbReference type="EnsemblMetazoa" id="AATE016933-PA.1"/>
    </source>
</evidence>
<feature type="compositionally biased region" description="Polar residues" evidence="1">
    <location>
        <begin position="164"/>
        <end position="173"/>
    </location>
</feature>
<name>A0A182JF57_ANOAO</name>